<dbReference type="GO" id="GO:0017111">
    <property type="term" value="F:ribonucleoside triphosphate phosphatase activity"/>
    <property type="evidence" value="ECO:0007669"/>
    <property type="project" value="UniProtKB-EC"/>
</dbReference>
<evidence type="ECO:0000256" key="4">
    <source>
        <dbReference type="ARBA" id="ARBA00023280"/>
    </source>
</evidence>
<evidence type="ECO:0000256" key="2">
    <source>
        <dbReference type="ARBA" id="ARBA00020107"/>
    </source>
</evidence>
<evidence type="ECO:0000256" key="5">
    <source>
        <dbReference type="ARBA" id="ARBA00047631"/>
    </source>
</evidence>
<dbReference type="InterPro" id="IPR027417">
    <property type="entry name" value="P-loop_NTPase"/>
</dbReference>
<keyword evidence="3" id="KW-1090">Inhibition of host innate immune response by virus</keyword>
<dbReference type="GO" id="GO:0033644">
    <property type="term" value="C:host cell membrane"/>
    <property type="evidence" value="ECO:0007669"/>
    <property type="project" value="UniProtKB-SubCell"/>
</dbReference>
<dbReference type="SUPFAM" id="SSF52540">
    <property type="entry name" value="P-loop containing nucleoside triphosphate hydrolases"/>
    <property type="match status" value="1"/>
</dbReference>
<dbReference type="GO" id="GO:0005524">
    <property type="term" value="F:ATP binding"/>
    <property type="evidence" value="ECO:0007669"/>
    <property type="project" value="InterPro"/>
</dbReference>
<evidence type="ECO:0000313" key="8">
    <source>
        <dbReference type="EMBL" id="ANE37542.1"/>
    </source>
</evidence>
<evidence type="ECO:0000256" key="6">
    <source>
        <dbReference type="SAM" id="MobiDB-lite"/>
    </source>
</evidence>
<accession>A0A172T0U1</accession>
<dbReference type="GO" id="GO:0003676">
    <property type="term" value="F:nucleic acid binding"/>
    <property type="evidence" value="ECO:0007669"/>
    <property type="project" value="InterPro"/>
</dbReference>
<feature type="compositionally biased region" description="Low complexity" evidence="6">
    <location>
        <begin position="163"/>
        <end position="173"/>
    </location>
</feature>
<keyword evidence="4" id="KW-0899">Viral immunoevasion</keyword>
<feature type="domain" description="Helicase ATP-binding" evidence="7">
    <location>
        <begin position="232"/>
        <end position="377"/>
    </location>
</feature>
<proteinExistence type="predicted"/>
<dbReference type="SMART" id="SM00487">
    <property type="entry name" value="DEXDc"/>
    <property type="match status" value="1"/>
</dbReference>
<dbReference type="GO" id="GO:0052170">
    <property type="term" value="P:symbiont-mediated suppression of host innate immune response"/>
    <property type="evidence" value="ECO:0007669"/>
    <property type="project" value="UniProtKB-KW"/>
</dbReference>
<evidence type="ECO:0000259" key="7">
    <source>
        <dbReference type="PROSITE" id="PS51192"/>
    </source>
</evidence>
<dbReference type="InterPro" id="IPR014001">
    <property type="entry name" value="Helicase_ATP-bd"/>
</dbReference>
<sequence>MAFKYRNNPKSFSLPREFVAHFRESQNVDTDRTLFGFQVLFTKTKKKEWLEGGHAPVTFLRFFREFGQWVKGFSAKERGAAAIAATKHKGVGLYPRRGVYRDNGDYLGTYQEVVSEGKIDPTLLAMGMIDVLDSSVIESSTSQTSQATSSTTTSKKASKKKSFTANSAKTSSARVTHAQAKDTTQKAQVLDTSIQKRTSYSQFNLGDRQRPLSFTEVHVPVARGNYRGVTQKIVAGPPGGYVITGPTGCGKSTVALLPLFSGKSSVLIVEPTQANAANIFHEFSNVLPTLHEAGVIPWNVPPVEFTAPTTREGSYGPLSVTTTDKLLEYFEWKGSLPKVDYLIIDEFHLPIPSMVQTVELLRTFALVPKYIFVSATAVGYSVNPELPKAVTQTWGQLPIGQIPSKMEGSDLDPRRWWKRGDGNVAVVAPSVIVAKRLFNVYRDWQIRAFLITRETFVSEYMKAATNYRSMTTFVLEPGVEAGVTLCIDVLISMGASTAIRYDGKVVLEDTQPLDKIAAIQRGGRGGRVVPTLYITPRLPEALTMVSSADYYRAQSIVRLIAAGADVSRINDRGLFQTFPRLRTVSRQLASAAVSVSGDPFVALYQRADDGQIYSECGGTGSGFDRLAKQELFLYHYPGGFFVAPIVDFTDLHSNPDSFVLRQSQLSAAHQIVEAIPGLEDSYSLDDLIGLLIAKFDVYVSDLFTRLTAVFSEPAPTQYGIGSKTRSPDVTDFLTKAPEISKLFVYMTSQPCGVIYERGEFEKNGTKHSTHSFIYKDTSLHFAFSARFMNDHVVNVDLLGKEIHSLLKGLLAIEILIEGAPNKCVNLFDYKHRVPREHLWFSQHVGRT</sequence>
<evidence type="ECO:0000256" key="1">
    <source>
        <dbReference type="ARBA" id="ARBA00004242"/>
    </source>
</evidence>
<dbReference type="PROSITE" id="PS51192">
    <property type="entry name" value="HELICASE_ATP_BIND_1"/>
    <property type="match status" value="1"/>
</dbReference>
<evidence type="ECO:0000256" key="3">
    <source>
        <dbReference type="ARBA" id="ARBA00022632"/>
    </source>
</evidence>
<dbReference type="EMBL" id="KP900897">
    <property type="protein sequence ID" value="ANE37542.1"/>
    <property type="molecule type" value="Genomic_RNA"/>
</dbReference>
<dbReference type="Gene3D" id="3.40.50.300">
    <property type="entry name" value="P-loop containing nucleotide triphosphate hydrolases"/>
    <property type="match status" value="2"/>
</dbReference>
<dbReference type="Pfam" id="PF00270">
    <property type="entry name" value="DEAD"/>
    <property type="match status" value="1"/>
</dbReference>
<feature type="region of interest" description="Disordered" evidence="6">
    <location>
        <begin position="140"/>
        <end position="189"/>
    </location>
</feature>
<dbReference type="InterPro" id="IPR011545">
    <property type="entry name" value="DEAD/DEAH_box_helicase_dom"/>
</dbReference>
<keyword evidence="3" id="KW-0945">Host-virus interaction</keyword>
<comment type="catalytic activity">
    <reaction evidence="5">
        <text>a ribonucleoside 5'-triphosphate + H2O = a ribonucleoside 5'-diphosphate + phosphate + H(+)</text>
        <dbReference type="Rhea" id="RHEA:23680"/>
        <dbReference type="ChEBI" id="CHEBI:15377"/>
        <dbReference type="ChEBI" id="CHEBI:15378"/>
        <dbReference type="ChEBI" id="CHEBI:43474"/>
        <dbReference type="ChEBI" id="CHEBI:57930"/>
        <dbReference type="ChEBI" id="CHEBI:61557"/>
        <dbReference type="EC" id="3.6.1.15"/>
    </reaction>
</comment>
<comment type="subcellular location">
    <subcellularLocation>
        <location evidence="1">Host membrane</location>
        <topology evidence="1">Peripheral membrane protein</topology>
    </subcellularLocation>
</comment>
<name>A0A172T0U1_9VIRU</name>
<protein>
    <recommendedName>
        <fullName evidence="2">Genome polyprotein</fullName>
    </recommendedName>
</protein>
<feature type="compositionally biased region" description="Low complexity" evidence="6">
    <location>
        <begin position="140"/>
        <end position="155"/>
    </location>
</feature>
<reference evidence="8" key="1">
    <citation type="journal article" date="2016" name="J. Virol.">
        <title>Identification of diverse mycoviruses through metatranscriptomics characterization of the viromes of five major fungal plant pathogens.</title>
        <authorList>
            <person name="Marzano S.-Y.L."/>
            <person name="Nelson B.D."/>
            <person name="Ajayi-Oyetunde O."/>
            <person name="Bradley C.A."/>
            <person name="Hughes T.J."/>
            <person name="Hartman G.L."/>
            <person name="Eastburn D.M."/>
            <person name="Domier L.L."/>
        </authorList>
    </citation>
    <scope>NUCLEOTIDE SEQUENCE</scope>
    <source>
        <strain evidence="8">Mp2003c</strain>
    </source>
</reference>
<organism evidence="8">
    <name type="scientific">Macrophomina phaseolina tobamo-like virus 1a</name>
    <dbReference type="NCBI Taxonomy" id="1708380"/>
    <lineage>
        <taxon>Viruses</taxon>
        <taxon>Riboviria</taxon>
        <taxon>Orthornavirae</taxon>
        <taxon>Kitrinoviricota</taxon>
        <taxon>Alsuviricetes</taxon>
        <taxon>Martellivirales</taxon>
        <taxon>Virgaviridae</taxon>
    </lineage>
</organism>